<feature type="compositionally biased region" description="Low complexity" evidence="1">
    <location>
        <begin position="37"/>
        <end position="53"/>
    </location>
</feature>
<protein>
    <submittedName>
        <fullName evidence="2">Uncharacterized protein</fullName>
    </submittedName>
</protein>
<reference evidence="2" key="1">
    <citation type="submission" date="2021-03" db="EMBL/GenBank/DDBJ databases">
        <title>Draft genome sequence of rust myrtle Austropuccinia psidii MF-1, a brazilian biotype.</title>
        <authorList>
            <person name="Quecine M.C."/>
            <person name="Pachon D.M.R."/>
            <person name="Bonatelli M.L."/>
            <person name="Correr F.H."/>
            <person name="Franceschini L.M."/>
            <person name="Leite T.F."/>
            <person name="Margarido G.R.A."/>
            <person name="Almeida C.A."/>
            <person name="Ferrarezi J.A."/>
            <person name="Labate C.A."/>
        </authorList>
    </citation>
    <scope>NUCLEOTIDE SEQUENCE</scope>
    <source>
        <strain evidence="2">MF-1</strain>
    </source>
</reference>
<dbReference type="AlphaFoldDB" id="A0A9Q3D5V5"/>
<evidence type="ECO:0000313" key="3">
    <source>
        <dbReference type="Proteomes" id="UP000765509"/>
    </source>
</evidence>
<gene>
    <name evidence="2" type="ORF">O181_036080</name>
</gene>
<dbReference type="EMBL" id="AVOT02013582">
    <property type="protein sequence ID" value="MBW0496365.1"/>
    <property type="molecule type" value="Genomic_DNA"/>
</dbReference>
<sequence length="108" mass="11568">MSSLCRKVSENYTTNILGFLRMSHTFAPAPTSAQVNAHAPTTAQAPSPAPTLADAQESTTTPEPPANVQLNFTLGRHMLFLCVHVSHPCTEGIVWQASPVSPTKCQSH</sequence>
<feature type="region of interest" description="Disordered" evidence="1">
    <location>
        <begin position="31"/>
        <end position="67"/>
    </location>
</feature>
<comment type="caution">
    <text evidence="2">The sequence shown here is derived from an EMBL/GenBank/DDBJ whole genome shotgun (WGS) entry which is preliminary data.</text>
</comment>
<proteinExistence type="predicted"/>
<keyword evidence="3" id="KW-1185">Reference proteome</keyword>
<organism evidence="2 3">
    <name type="scientific">Austropuccinia psidii MF-1</name>
    <dbReference type="NCBI Taxonomy" id="1389203"/>
    <lineage>
        <taxon>Eukaryota</taxon>
        <taxon>Fungi</taxon>
        <taxon>Dikarya</taxon>
        <taxon>Basidiomycota</taxon>
        <taxon>Pucciniomycotina</taxon>
        <taxon>Pucciniomycetes</taxon>
        <taxon>Pucciniales</taxon>
        <taxon>Sphaerophragmiaceae</taxon>
        <taxon>Austropuccinia</taxon>
    </lineage>
</organism>
<name>A0A9Q3D5V5_9BASI</name>
<dbReference type="Proteomes" id="UP000765509">
    <property type="component" value="Unassembled WGS sequence"/>
</dbReference>
<evidence type="ECO:0000256" key="1">
    <source>
        <dbReference type="SAM" id="MobiDB-lite"/>
    </source>
</evidence>
<evidence type="ECO:0000313" key="2">
    <source>
        <dbReference type="EMBL" id="MBW0496365.1"/>
    </source>
</evidence>
<accession>A0A9Q3D5V5</accession>